<evidence type="ECO:0000313" key="1">
    <source>
        <dbReference type="EMBL" id="MDM7889980.1"/>
    </source>
</evidence>
<gene>
    <name evidence="1" type="ORF">QUG98_16125</name>
</gene>
<dbReference type="EMBL" id="JAUCMM010000018">
    <property type="protein sequence ID" value="MDM7889980.1"/>
    <property type="molecule type" value="Genomic_DNA"/>
</dbReference>
<accession>A0ABT7TKB6</accession>
<reference evidence="1 2" key="1">
    <citation type="submission" date="2023-06" db="EMBL/GenBank/DDBJ databases">
        <authorList>
            <person name="Feng G."/>
            <person name="Li J."/>
            <person name="Zhu H."/>
        </authorList>
    </citation>
    <scope>NUCLEOTIDE SEQUENCE [LARGE SCALE GENOMIC DNA]</scope>
    <source>
        <strain evidence="1 2">RHCJP20</strain>
    </source>
</reference>
<dbReference type="RefSeq" id="WP_289471507.1">
    <property type="nucleotide sequence ID" value="NZ_JAUCMM010000018.1"/>
</dbReference>
<evidence type="ECO:0000313" key="2">
    <source>
        <dbReference type="Proteomes" id="UP001235720"/>
    </source>
</evidence>
<protein>
    <submittedName>
        <fullName evidence="1">Uncharacterized protein</fullName>
    </submittedName>
</protein>
<proteinExistence type="predicted"/>
<name>A0ABT7TKB6_9MICO</name>
<keyword evidence="2" id="KW-1185">Reference proteome</keyword>
<sequence>MTDTSAVATPLSRRPGPWARLRFRWQAEQEVHELTRDRAHEQRVLAEAAVRLQDGPWAIGLLLRRGHDADHGAGR</sequence>
<dbReference type="Proteomes" id="UP001235720">
    <property type="component" value="Unassembled WGS sequence"/>
</dbReference>
<comment type="caution">
    <text evidence="1">The sequence shown here is derived from an EMBL/GenBank/DDBJ whole genome shotgun (WGS) entry which is preliminary data.</text>
</comment>
<organism evidence="1 2">
    <name type="scientific">Curtobacterium subtropicum</name>
    <dbReference type="NCBI Taxonomy" id="3055138"/>
    <lineage>
        <taxon>Bacteria</taxon>
        <taxon>Bacillati</taxon>
        <taxon>Actinomycetota</taxon>
        <taxon>Actinomycetes</taxon>
        <taxon>Micrococcales</taxon>
        <taxon>Microbacteriaceae</taxon>
        <taxon>Curtobacterium</taxon>
    </lineage>
</organism>